<dbReference type="PANTHER" id="PTHR43190">
    <property type="entry name" value="N-ACETYL-D-GLUCOSAMINE KINASE"/>
    <property type="match status" value="1"/>
</dbReference>
<dbReference type="Pfam" id="PF01869">
    <property type="entry name" value="BcrAD_BadFG"/>
    <property type="match status" value="1"/>
</dbReference>
<evidence type="ECO:0000313" key="2">
    <source>
        <dbReference type="EMBL" id="MBD2843994.1"/>
    </source>
</evidence>
<evidence type="ECO:0000313" key="3">
    <source>
        <dbReference type="Proteomes" id="UP000621560"/>
    </source>
</evidence>
<dbReference type="PANTHER" id="PTHR43190:SF3">
    <property type="entry name" value="N-ACETYL-D-GLUCOSAMINE KINASE"/>
    <property type="match status" value="1"/>
</dbReference>
<name>A0A927BR35_9BACL</name>
<dbReference type="AlphaFoldDB" id="A0A927BR35"/>
<reference evidence="2" key="1">
    <citation type="submission" date="2020-09" db="EMBL/GenBank/DDBJ databases">
        <title>A novel bacterium of genus Paenibacillus, isolated from South China Sea.</title>
        <authorList>
            <person name="Huang H."/>
            <person name="Mo K."/>
            <person name="Hu Y."/>
        </authorList>
    </citation>
    <scope>NUCLEOTIDE SEQUENCE</scope>
    <source>
        <strain evidence="2">IB182496</strain>
    </source>
</reference>
<dbReference type="SUPFAM" id="SSF53067">
    <property type="entry name" value="Actin-like ATPase domain"/>
    <property type="match status" value="2"/>
</dbReference>
<dbReference type="InterPro" id="IPR002731">
    <property type="entry name" value="ATPase_BadF"/>
</dbReference>
<keyword evidence="3" id="KW-1185">Reference proteome</keyword>
<accession>A0A927BR35</accession>
<dbReference type="EMBL" id="JACXIZ010000007">
    <property type="protein sequence ID" value="MBD2843994.1"/>
    <property type="molecule type" value="Genomic_DNA"/>
</dbReference>
<feature type="domain" description="ATPase BadF/BadG/BcrA/BcrD type" evidence="1">
    <location>
        <begin position="25"/>
        <end position="323"/>
    </location>
</feature>
<dbReference type="CDD" id="cd24007">
    <property type="entry name" value="ASKHA_NBD_eukNAGK-like"/>
    <property type="match status" value="1"/>
</dbReference>
<comment type="caution">
    <text evidence="2">The sequence shown here is derived from an EMBL/GenBank/DDBJ whole genome shotgun (WGS) entry which is preliminary data.</text>
</comment>
<evidence type="ECO:0000259" key="1">
    <source>
        <dbReference type="Pfam" id="PF01869"/>
    </source>
</evidence>
<protein>
    <submittedName>
        <fullName evidence="2">ATPase</fullName>
    </submittedName>
</protein>
<sequence length="346" mass="36332">MPYRDSGKQLLGMDRKGVSAMIVAGVDGGGSKTLAVIADETGRVLGSGRSGCANHQIAGVEQAVAHMDEALQEALQASGLSRKRLDFVQYGLAGADRPHDFAVLTPALAGRLAGVPFGIVCDVYEGLRLASPQQVGVVLVCGSNTNAAGRNRAGETATASGFGTLFGDRAGGYYLADQAFARTIRSWDGREPETLLTARIPRALGFGGMAEMVDHYLDHDLAAAPLELARVVHDAADDGDWLSLALLREMGEELGLSASTVMRKLGGFGEMEELPLVLTGSILQAGRHPVLLEALLSRARAGHPGLKPVIPTLAPVFGAVLMAMDRMDIATAACTLHHFESYAEGM</sequence>
<gene>
    <name evidence="2" type="ORF">IDH44_02220</name>
</gene>
<dbReference type="InterPro" id="IPR043129">
    <property type="entry name" value="ATPase_NBD"/>
</dbReference>
<dbReference type="InterPro" id="IPR052519">
    <property type="entry name" value="Euk-type_GlcNAc_Kinase"/>
</dbReference>
<dbReference type="Proteomes" id="UP000621560">
    <property type="component" value="Unassembled WGS sequence"/>
</dbReference>
<organism evidence="2 3">
    <name type="scientific">Paenibacillus sabuli</name>
    <dbReference type="NCBI Taxonomy" id="2772509"/>
    <lineage>
        <taxon>Bacteria</taxon>
        <taxon>Bacillati</taxon>
        <taxon>Bacillota</taxon>
        <taxon>Bacilli</taxon>
        <taxon>Bacillales</taxon>
        <taxon>Paenibacillaceae</taxon>
        <taxon>Paenibacillus</taxon>
    </lineage>
</organism>
<dbReference type="Gene3D" id="3.30.420.40">
    <property type="match status" value="2"/>
</dbReference>
<proteinExistence type="predicted"/>